<dbReference type="InterPro" id="IPR018060">
    <property type="entry name" value="HTH_AraC"/>
</dbReference>
<dbReference type="PRINTS" id="PR00032">
    <property type="entry name" value="HTHARAC"/>
</dbReference>
<dbReference type="SMART" id="SM00342">
    <property type="entry name" value="HTH_ARAC"/>
    <property type="match status" value="1"/>
</dbReference>
<dbReference type="RefSeq" id="WP_377165972.1">
    <property type="nucleotide sequence ID" value="NZ_JBHSMQ010000003.1"/>
</dbReference>
<evidence type="ECO:0000313" key="5">
    <source>
        <dbReference type="EMBL" id="MFC5455163.1"/>
    </source>
</evidence>
<evidence type="ECO:0000259" key="4">
    <source>
        <dbReference type="PROSITE" id="PS01124"/>
    </source>
</evidence>
<dbReference type="SUPFAM" id="SSF46689">
    <property type="entry name" value="Homeodomain-like"/>
    <property type="match status" value="1"/>
</dbReference>
<dbReference type="InterPro" id="IPR020449">
    <property type="entry name" value="Tscrpt_reg_AraC-type_HTH"/>
</dbReference>
<keyword evidence="6" id="KW-1185">Reference proteome</keyword>
<accession>A0ABW0KNT8</accession>
<dbReference type="InterPro" id="IPR009057">
    <property type="entry name" value="Homeodomain-like_sf"/>
</dbReference>
<keyword evidence="1" id="KW-0805">Transcription regulation</keyword>
<evidence type="ECO:0000256" key="1">
    <source>
        <dbReference type="ARBA" id="ARBA00023015"/>
    </source>
</evidence>
<evidence type="ECO:0000313" key="6">
    <source>
        <dbReference type="Proteomes" id="UP001596052"/>
    </source>
</evidence>
<dbReference type="InterPro" id="IPR018062">
    <property type="entry name" value="HTH_AraC-typ_CS"/>
</dbReference>
<keyword evidence="2" id="KW-0238">DNA-binding</keyword>
<name>A0ABW0KNT8_9BACT</name>
<dbReference type="Pfam" id="PF12833">
    <property type="entry name" value="HTH_18"/>
    <property type="match status" value="1"/>
</dbReference>
<evidence type="ECO:0000256" key="3">
    <source>
        <dbReference type="ARBA" id="ARBA00023163"/>
    </source>
</evidence>
<proteinExistence type="predicted"/>
<comment type="caution">
    <text evidence="5">The sequence shown here is derived from an EMBL/GenBank/DDBJ whole genome shotgun (WGS) entry which is preliminary data.</text>
</comment>
<dbReference type="PROSITE" id="PS00041">
    <property type="entry name" value="HTH_ARAC_FAMILY_1"/>
    <property type="match status" value="1"/>
</dbReference>
<gene>
    <name evidence="5" type="ORF">ACFQDI_09880</name>
</gene>
<feature type="domain" description="HTH araC/xylS-type" evidence="4">
    <location>
        <begin position="187"/>
        <end position="284"/>
    </location>
</feature>
<dbReference type="Proteomes" id="UP001596052">
    <property type="component" value="Unassembled WGS sequence"/>
</dbReference>
<dbReference type="EMBL" id="JBHSMQ010000003">
    <property type="protein sequence ID" value="MFC5455163.1"/>
    <property type="molecule type" value="Genomic_DNA"/>
</dbReference>
<reference evidence="6" key="1">
    <citation type="journal article" date="2019" name="Int. J. Syst. Evol. Microbiol.">
        <title>The Global Catalogue of Microorganisms (GCM) 10K type strain sequencing project: providing services to taxonomists for standard genome sequencing and annotation.</title>
        <authorList>
            <consortium name="The Broad Institute Genomics Platform"/>
            <consortium name="The Broad Institute Genome Sequencing Center for Infectious Disease"/>
            <person name="Wu L."/>
            <person name="Ma J."/>
        </authorList>
    </citation>
    <scope>NUCLEOTIDE SEQUENCE [LARGE SCALE GENOMIC DNA]</scope>
    <source>
        <strain evidence="6">CGMCC 4.1469</strain>
    </source>
</reference>
<dbReference type="PANTHER" id="PTHR46796">
    <property type="entry name" value="HTH-TYPE TRANSCRIPTIONAL ACTIVATOR RHAS-RELATED"/>
    <property type="match status" value="1"/>
</dbReference>
<keyword evidence="3" id="KW-0804">Transcription</keyword>
<sequence length="290" mass="33138">MPKPKAIPQLPADVWRSLRHEWLWVYRSPVPQPGVWSAEIPVPAGVFFVEHGEVRIRTDGKETRVPRGQAFFSSPQMRRHWFAPDTRLLSVGFRSQWPDGTSLFRNALNFAAEAPDLRKATQRLFSSIHGAQKAVTYRQAIDARVYSASEWVAREAAYAAWFAVWMGAVQDLGVELEVRPRSRRRVDQIVAWLQALPPDQTTPTLPPGFPIGSRRAEQLMQQHFGIGLRMFMERRRLEIARERIVADGATFKEIAFALGFRHASHFTAWFRRHTGVSPTEYRLRGVGQAA</sequence>
<evidence type="ECO:0000256" key="2">
    <source>
        <dbReference type="ARBA" id="ARBA00023125"/>
    </source>
</evidence>
<dbReference type="InterPro" id="IPR050204">
    <property type="entry name" value="AraC_XylS_family_regulators"/>
</dbReference>
<organism evidence="5 6">
    <name type="scientific">Prosthecobacter fluviatilis</name>
    <dbReference type="NCBI Taxonomy" id="445931"/>
    <lineage>
        <taxon>Bacteria</taxon>
        <taxon>Pseudomonadati</taxon>
        <taxon>Verrucomicrobiota</taxon>
        <taxon>Verrucomicrobiia</taxon>
        <taxon>Verrucomicrobiales</taxon>
        <taxon>Verrucomicrobiaceae</taxon>
        <taxon>Prosthecobacter</taxon>
    </lineage>
</organism>
<dbReference type="PROSITE" id="PS01124">
    <property type="entry name" value="HTH_ARAC_FAMILY_2"/>
    <property type="match status" value="1"/>
</dbReference>
<protein>
    <submittedName>
        <fullName evidence="5">Helix-turn-helix domain-containing protein</fullName>
    </submittedName>
</protein>
<dbReference type="Gene3D" id="1.10.10.60">
    <property type="entry name" value="Homeodomain-like"/>
    <property type="match status" value="1"/>
</dbReference>